<accession>A0A0G4LDB4</accession>
<proteinExistence type="predicted"/>
<evidence type="ECO:0000313" key="3">
    <source>
        <dbReference type="Proteomes" id="UP000044602"/>
    </source>
</evidence>
<sequence>MAWKVFEAEDESGQTLRNEEHGLLSPPILRPPRFIHKTRLLAPGLVLVPIPRILLVAPEANVILVHEGRDVLGVDEAGLDVGVVKVGMAAGDAAAGGRRAVAAAPVLAVVVVVVRVGVVVLLEGQLGGAGHGAVVDEPADGEADEAAEGHGGVVDGLTLRNEEHGLLSPPILRPPRFIHKTRLLAPGLVLVPIPRILLVAPEANVILVHEGRDVLGVDEAGLDVGVVKVGMAAGDAAAAAAAAVAAAPVVVVIVVRVGVVVLLEGQLGGAGHGAVVDEPADGEADEAAEGHGGVVDGLVGGGHGVALFGNEGEARADEDVDEELGAREGRGGGEGGGPHGGHGGEEAVGHAVGQRAEAHGRQHAEAVAAEDVAEGDEARVGADEAVDVAAEDGARRVKGRQAAGDGGRRHNGVGVREAVDEAGDRHGRAVADDGRKGRRKGEEPGEHPAAGQGAPAVRHGREPREDGVRVDDEEEDDDVDDERQRQREPLHRRQPQVEHPEVVGRLRVVESRREDGDRRAQGGGGSGDHVADGEARRVGEARPGSGDMDSAWAADHASLPLAGMAGDGCSFGSMFCKGMIGGVVVQRSQVEKESEQAGDDGWALTTALRRESELRAASSFNDSGEQKKLARGHVPQQSEKARMQCRGGSFALSDTPGGLEGRFN</sequence>
<dbReference type="AlphaFoldDB" id="A0A0G4LDB4"/>
<feature type="region of interest" description="Disordered" evidence="1">
    <location>
        <begin position="615"/>
        <end position="664"/>
    </location>
</feature>
<feature type="compositionally biased region" description="Basic and acidic residues" evidence="1">
    <location>
        <begin position="529"/>
        <end position="540"/>
    </location>
</feature>
<dbReference type="EMBL" id="CVQH01011113">
    <property type="protein sequence ID" value="CRK20032.1"/>
    <property type="molecule type" value="Genomic_DNA"/>
</dbReference>
<feature type="compositionally biased region" description="Basic and acidic residues" evidence="1">
    <location>
        <begin position="417"/>
        <end position="446"/>
    </location>
</feature>
<feature type="compositionally biased region" description="Acidic residues" evidence="1">
    <location>
        <begin position="471"/>
        <end position="481"/>
    </location>
</feature>
<name>A0A0G4LDB4_VERLO</name>
<feature type="region of interest" description="Disordered" evidence="1">
    <location>
        <begin position="311"/>
        <end position="549"/>
    </location>
</feature>
<feature type="compositionally biased region" description="Gly residues" evidence="1">
    <location>
        <begin position="332"/>
        <end position="341"/>
    </location>
</feature>
<reference evidence="2 3" key="1">
    <citation type="submission" date="2015-05" db="EMBL/GenBank/DDBJ databases">
        <authorList>
            <person name="Wang D.B."/>
            <person name="Wang M."/>
        </authorList>
    </citation>
    <scope>NUCLEOTIDE SEQUENCE [LARGE SCALE GENOMIC DNA]</scope>
    <source>
        <strain evidence="2">VL1</strain>
    </source>
</reference>
<keyword evidence="3" id="KW-1185">Reference proteome</keyword>
<evidence type="ECO:0000256" key="1">
    <source>
        <dbReference type="SAM" id="MobiDB-lite"/>
    </source>
</evidence>
<dbReference type="Proteomes" id="UP000044602">
    <property type="component" value="Unassembled WGS sequence"/>
</dbReference>
<feature type="compositionally biased region" description="Basic and acidic residues" evidence="1">
    <location>
        <begin position="482"/>
        <end position="520"/>
    </location>
</feature>
<evidence type="ECO:0000313" key="2">
    <source>
        <dbReference type="EMBL" id="CRK20032.1"/>
    </source>
</evidence>
<feature type="compositionally biased region" description="Basic and acidic residues" evidence="1">
    <location>
        <begin position="459"/>
        <end position="470"/>
    </location>
</feature>
<gene>
    <name evidence="2" type="ORF">BN1708_003294</name>
</gene>
<organism evidence="2 3">
    <name type="scientific">Verticillium longisporum</name>
    <name type="common">Verticillium dahliae var. longisporum</name>
    <dbReference type="NCBI Taxonomy" id="100787"/>
    <lineage>
        <taxon>Eukaryota</taxon>
        <taxon>Fungi</taxon>
        <taxon>Dikarya</taxon>
        <taxon>Ascomycota</taxon>
        <taxon>Pezizomycotina</taxon>
        <taxon>Sordariomycetes</taxon>
        <taxon>Hypocreomycetidae</taxon>
        <taxon>Glomerellales</taxon>
        <taxon>Plectosphaerellaceae</taxon>
        <taxon>Verticillium</taxon>
    </lineage>
</organism>
<protein>
    <submittedName>
        <fullName evidence="2">Uncharacterized protein</fullName>
    </submittedName>
</protein>